<dbReference type="RefSeq" id="WP_110563953.1">
    <property type="nucleotide sequence ID" value="NZ_PYBV01000016.1"/>
</dbReference>
<dbReference type="InterPro" id="IPR038136">
    <property type="entry name" value="CofD-like_dom_sf"/>
</dbReference>
<accession>A0A318NMY2</accession>
<comment type="function">
    <text evidence="2">Required for morphogenesis under gluconeogenic growth conditions.</text>
</comment>
<dbReference type="OrthoDB" id="9783842at2"/>
<dbReference type="SUPFAM" id="SSF142338">
    <property type="entry name" value="CofD-like"/>
    <property type="match status" value="1"/>
</dbReference>
<dbReference type="PANTHER" id="PTHR30135:SF3">
    <property type="entry name" value="GLUCONEOGENESIS FACTOR-RELATED"/>
    <property type="match status" value="1"/>
</dbReference>
<feature type="compositionally biased region" description="Basic and acidic residues" evidence="3">
    <location>
        <begin position="108"/>
        <end position="119"/>
    </location>
</feature>
<dbReference type="AlphaFoldDB" id="A0A318NMY2"/>
<comment type="similarity">
    <text evidence="2">Belongs to the gluconeogenesis factor family.</text>
</comment>
<evidence type="ECO:0000256" key="3">
    <source>
        <dbReference type="SAM" id="MobiDB-lite"/>
    </source>
</evidence>
<gene>
    <name evidence="4" type="ORF">C7C45_13225</name>
</gene>
<dbReference type="GO" id="GO:0008360">
    <property type="term" value="P:regulation of cell shape"/>
    <property type="evidence" value="ECO:0007669"/>
    <property type="project" value="UniProtKB-UniRule"/>
</dbReference>
<dbReference type="InterPro" id="IPR010119">
    <property type="entry name" value="Gluconeogen_factor"/>
</dbReference>
<evidence type="ECO:0000256" key="1">
    <source>
        <dbReference type="ARBA" id="ARBA00022490"/>
    </source>
</evidence>
<evidence type="ECO:0000256" key="2">
    <source>
        <dbReference type="HAMAP-Rule" id="MF_00973"/>
    </source>
</evidence>
<dbReference type="GO" id="GO:0005737">
    <property type="term" value="C:cytoplasm"/>
    <property type="evidence" value="ECO:0007669"/>
    <property type="project" value="UniProtKB-SubCell"/>
</dbReference>
<dbReference type="GO" id="GO:0043743">
    <property type="term" value="F:LPPG:FO 2-phospho-L-lactate transferase activity"/>
    <property type="evidence" value="ECO:0007669"/>
    <property type="project" value="InterPro"/>
</dbReference>
<dbReference type="InterPro" id="IPR002882">
    <property type="entry name" value="CofD"/>
</dbReference>
<feature type="region of interest" description="Disordered" evidence="3">
    <location>
        <begin position="93"/>
        <end position="126"/>
    </location>
</feature>
<dbReference type="Proteomes" id="UP000248333">
    <property type="component" value="Unassembled WGS sequence"/>
</dbReference>
<reference evidence="4 5" key="1">
    <citation type="submission" date="2018-03" db="EMBL/GenBank/DDBJ databases">
        <title>Bioinformatic expansion and discovery of thiopeptide antibiotics.</title>
        <authorList>
            <person name="Schwalen C.J."/>
            <person name="Hudson G.A."/>
            <person name="Mitchell D.A."/>
        </authorList>
    </citation>
    <scope>NUCLEOTIDE SEQUENCE [LARGE SCALE GENOMIC DNA]</scope>
    <source>
        <strain evidence="4 5">NRRL 8041</strain>
    </source>
</reference>
<comment type="caution">
    <text evidence="4">The sequence shown here is derived from an EMBL/GenBank/DDBJ whole genome shotgun (WGS) entry which is preliminary data.</text>
</comment>
<sequence length="355" mass="36241">MTARRVVAFGGGHGLSASLRALRHCAPELDVEITAVVTVGDDGGSSGRLRAERGGLPPGDLRQALVALAGDHPATRRSAGLFQHRFAAVPVGVPGSGTTDPDPAVGDDPDRHGAARRGTDGASAGTDGLAGHAVGNLVLCGLMELLGDPVAALEHAGAMLGTVGRVLPMSRQPVGIEARVRGADPAAGDEVHTVRGQHQVAVTTGRVESLRLTPAAPAACAEAIEAIMAADWLIFGPGSWYTSVLPHLLVPQLADAIVSTSARRLVTLNLAAEKETLGLSVADHLAALRQYLPELKVDLVLADAKAVGDPEPVERAAESLGARLVLAPVAVSDGTPRHDPAALGAALVPVLRADR</sequence>
<organism evidence="4 5">
    <name type="scientific">Micromonospora arborensis</name>
    <dbReference type="NCBI Taxonomy" id="2116518"/>
    <lineage>
        <taxon>Bacteria</taxon>
        <taxon>Bacillati</taxon>
        <taxon>Actinomycetota</taxon>
        <taxon>Actinomycetes</taxon>
        <taxon>Micromonosporales</taxon>
        <taxon>Micromonosporaceae</taxon>
        <taxon>Micromonospora</taxon>
    </lineage>
</organism>
<dbReference type="Gene3D" id="3.40.50.10680">
    <property type="entry name" value="CofD-like domains"/>
    <property type="match status" value="1"/>
</dbReference>
<comment type="subcellular location">
    <subcellularLocation>
        <location evidence="2">Cytoplasm</location>
    </subcellularLocation>
</comment>
<evidence type="ECO:0000313" key="4">
    <source>
        <dbReference type="EMBL" id="PYC70343.1"/>
    </source>
</evidence>
<dbReference type="EMBL" id="PYBV01000016">
    <property type="protein sequence ID" value="PYC70343.1"/>
    <property type="molecule type" value="Genomic_DNA"/>
</dbReference>
<evidence type="ECO:0000313" key="5">
    <source>
        <dbReference type="Proteomes" id="UP000248333"/>
    </source>
</evidence>
<dbReference type="HAMAP" id="MF_00973">
    <property type="entry name" value="Gluconeogen_factor"/>
    <property type="match status" value="1"/>
</dbReference>
<dbReference type="CDD" id="cd07187">
    <property type="entry name" value="YvcK_like"/>
    <property type="match status" value="1"/>
</dbReference>
<name>A0A318NMY2_9ACTN</name>
<dbReference type="Pfam" id="PF01933">
    <property type="entry name" value="CofD"/>
    <property type="match status" value="1"/>
</dbReference>
<keyword evidence="1 2" id="KW-0963">Cytoplasm</keyword>
<dbReference type="PANTHER" id="PTHR30135">
    <property type="entry name" value="UNCHARACTERIZED PROTEIN YVCK-RELATED"/>
    <property type="match status" value="1"/>
</dbReference>
<protein>
    <recommendedName>
        <fullName evidence="2">Putative gluconeogenesis factor</fullName>
    </recommendedName>
</protein>
<keyword evidence="5" id="KW-1185">Reference proteome</keyword>
<proteinExistence type="inferred from homology"/>